<sequence length="147" mass="16143">MQVCQVPFASSTPQYLKRQVNSNKQPKYMAKGQLTISSGSQDCQGGILADDMGLGKTLSMISLIACQKENQPILPSESDINDPNGGTLIICPSGVLGQWEQEIRKHSVSLSVAVYYGAVKKRKEMHLTLHTYDIVLTSYGIRIILTK</sequence>
<proteinExistence type="predicted"/>
<evidence type="ECO:0000256" key="2">
    <source>
        <dbReference type="ARBA" id="ARBA00022801"/>
    </source>
</evidence>
<dbReference type="GO" id="GO:0005524">
    <property type="term" value="F:ATP binding"/>
    <property type="evidence" value="ECO:0007669"/>
    <property type="project" value="UniProtKB-KW"/>
</dbReference>
<gene>
    <name evidence="5" type="ORF">DAPPUDRAFT_325270</name>
</gene>
<dbReference type="OMA" id="IDQINIH"/>
<dbReference type="Proteomes" id="UP000000305">
    <property type="component" value="Unassembled WGS sequence"/>
</dbReference>
<dbReference type="InterPro" id="IPR000330">
    <property type="entry name" value="SNF2_N"/>
</dbReference>
<dbReference type="InterPro" id="IPR038718">
    <property type="entry name" value="SNF2-like_sf"/>
</dbReference>
<dbReference type="eggNOG" id="KOG4439">
    <property type="taxonomic scope" value="Eukaryota"/>
</dbReference>
<keyword evidence="3" id="KW-0067">ATP-binding</keyword>
<keyword evidence="1" id="KW-0547">Nucleotide-binding</keyword>
<dbReference type="KEGG" id="dpx:DAPPUDRAFT_325270"/>
<evidence type="ECO:0000256" key="1">
    <source>
        <dbReference type="ARBA" id="ARBA00022741"/>
    </source>
</evidence>
<feature type="domain" description="Helicase ATP-binding" evidence="4">
    <location>
        <begin position="37"/>
        <end position="147"/>
    </location>
</feature>
<keyword evidence="6" id="KW-1185">Reference proteome</keyword>
<dbReference type="EMBL" id="GL732590">
    <property type="protein sequence ID" value="EFX73481.1"/>
    <property type="molecule type" value="Genomic_DNA"/>
</dbReference>
<dbReference type="PROSITE" id="PS51192">
    <property type="entry name" value="HELICASE_ATP_BIND_1"/>
    <property type="match status" value="1"/>
</dbReference>
<organism evidence="5 6">
    <name type="scientific">Daphnia pulex</name>
    <name type="common">Water flea</name>
    <dbReference type="NCBI Taxonomy" id="6669"/>
    <lineage>
        <taxon>Eukaryota</taxon>
        <taxon>Metazoa</taxon>
        <taxon>Ecdysozoa</taxon>
        <taxon>Arthropoda</taxon>
        <taxon>Crustacea</taxon>
        <taxon>Branchiopoda</taxon>
        <taxon>Diplostraca</taxon>
        <taxon>Cladocera</taxon>
        <taxon>Anomopoda</taxon>
        <taxon>Daphniidae</taxon>
        <taxon>Daphnia</taxon>
    </lineage>
</organism>
<dbReference type="InParanoid" id="E9H481"/>
<dbReference type="InterPro" id="IPR014001">
    <property type="entry name" value="Helicase_ATP-bd"/>
</dbReference>
<keyword evidence="2" id="KW-0378">Hydrolase</keyword>
<dbReference type="InterPro" id="IPR050628">
    <property type="entry name" value="SNF2_RAD54_helicase_TF"/>
</dbReference>
<dbReference type="SUPFAM" id="SSF52540">
    <property type="entry name" value="P-loop containing nucleoside triphosphate hydrolases"/>
    <property type="match status" value="1"/>
</dbReference>
<dbReference type="PANTHER" id="PTHR45626">
    <property type="entry name" value="TRANSCRIPTION TERMINATION FACTOR 2-RELATED"/>
    <property type="match status" value="1"/>
</dbReference>
<dbReference type="Gene3D" id="3.40.50.10810">
    <property type="entry name" value="Tandem AAA-ATPase domain"/>
    <property type="match status" value="1"/>
</dbReference>
<accession>E9H481</accession>
<dbReference type="AlphaFoldDB" id="E9H481"/>
<dbReference type="PhylomeDB" id="E9H481"/>
<evidence type="ECO:0000313" key="5">
    <source>
        <dbReference type="EMBL" id="EFX73481.1"/>
    </source>
</evidence>
<dbReference type="HOGENOM" id="CLU_1769955_0_0_1"/>
<evidence type="ECO:0000259" key="4">
    <source>
        <dbReference type="PROSITE" id="PS51192"/>
    </source>
</evidence>
<dbReference type="PANTHER" id="PTHR45626:SF22">
    <property type="entry name" value="DNA REPAIR PROTEIN RAD5"/>
    <property type="match status" value="1"/>
</dbReference>
<reference evidence="5 6" key="1">
    <citation type="journal article" date="2011" name="Science">
        <title>The ecoresponsive genome of Daphnia pulex.</title>
        <authorList>
            <person name="Colbourne J.K."/>
            <person name="Pfrender M.E."/>
            <person name="Gilbert D."/>
            <person name="Thomas W.K."/>
            <person name="Tucker A."/>
            <person name="Oakley T.H."/>
            <person name="Tokishita S."/>
            <person name="Aerts A."/>
            <person name="Arnold G.J."/>
            <person name="Basu M.K."/>
            <person name="Bauer D.J."/>
            <person name="Caceres C.E."/>
            <person name="Carmel L."/>
            <person name="Casola C."/>
            <person name="Choi J.H."/>
            <person name="Detter J.C."/>
            <person name="Dong Q."/>
            <person name="Dusheyko S."/>
            <person name="Eads B.D."/>
            <person name="Frohlich T."/>
            <person name="Geiler-Samerotte K.A."/>
            <person name="Gerlach D."/>
            <person name="Hatcher P."/>
            <person name="Jogdeo S."/>
            <person name="Krijgsveld J."/>
            <person name="Kriventseva E.V."/>
            <person name="Kultz D."/>
            <person name="Laforsch C."/>
            <person name="Lindquist E."/>
            <person name="Lopez J."/>
            <person name="Manak J.R."/>
            <person name="Muller J."/>
            <person name="Pangilinan J."/>
            <person name="Patwardhan R.P."/>
            <person name="Pitluck S."/>
            <person name="Pritham E.J."/>
            <person name="Rechtsteiner A."/>
            <person name="Rho M."/>
            <person name="Rogozin I.B."/>
            <person name="Sakarya O."/>
            <person name="Salamov A."/>
            <person name="Schaack S."/>
            <person name="Shapiro H."/>
            <person name="Shiga Y."/>
            <person name="Skalitzky C."/>
            <person name="Smith Z."/>
            <person name="Souvorov A."/>
            <person name="Sung W."/>
            <person name="Tang Z."/>
            <person name="Tsuchiya D."/>
            <person name="Tu H."/>
            <person name="Vos H."/>
            <person name="Wang M."/>
            <person name="Wolf Y.I."/>
            <person name="Yamagata H."/>
            <person name="Yamada T."/>
            <person name="Ye Y."/>
            <person name="Shaw J.R."/>
            <person name="Andrews J."/>
            <person name="Crease T.J."/>
            <person name="Tang H."/>
            <person name="Lucas S.M."/>
            <person name="Robertson H.M."/>
            <person name="Bork P."/>
            <person name="Koonin E.V."/>
            <person name="Zdobnov E.M."/>
            <person name="Grigoriev I.V."/>
            <person name="Lynch M."/>
            <person name="Boore J.L."/>
        </authorList>
    </citation>
    <scope>NUCLEOTIDE SEQUENCE [LARGE SCALE GENOMIC DNA]</scope>
</reference>
<protein>
    <recommendedName>
        <fullName evidence="4">Helicase ATP-binding domain-containing protein</fullName>
    </recommendedName>
</protein>
<name>E9H481_DAPPU</name>
<evidence type="ECO:0000313" key="6">
    <source>
        <dbReference type="Proteomes" id="UP000000305"/>
    </source>
</evidence>
<dbReference type="Pfam" id="PF00176">
    <property type="entry name" value="SNF2-rel_dom"/>
    <property type="match status" value="1"/>
</dbReference>
<dbReference type="OrthoDB" id="2801544at2759"/>
<dbReference type="GO" id="GO:0016787">
    <property type="term" value="F:hydrolase activity"/>
    <property type="evidence" value="ECO:0007669"/>
    <property type="project" value="UniProtKB-KW"/>
</dbReference>
<dbReference type="STRING" id="6669.E9H481"/>
<evidence type="ECO:0000256" key="3">
    <source>
        <dbReference type="ARBA" id="ARBA00022840"/>
    </source>
</evidence>
<dbReference type="InterPro" id="IPR027417">
    <property type="entry name" value="P-loop_NTPase"/>
</dbReference>